<name>A0A3A1VJ67_9BACL</name>
<dbReference type="AlphaFoldDB" id="A0A3A1VJ67"/>
<sequence>MSLIVQRPGLLATIQDLGRLGYQKQGVVVGGAMDRTAARIANWLVGNEESEAVLELTLTGAELYAEQDCWIAVCGGDMGPVTDDLEPVPQWRPVHIAKGTTIRFQRCRSGCRTYIALAGGIRAPAVMGSRSTYLRGQLGGLEGRALRAGDRIEASKEAGMPITSGLRMSPSGKLKWPLWHAGGFAEAPEDTTVIRLMPGAHWDWLSERGKQDVFEGQYRIGASSDRMGYRLEGKTLELKPGMGELISEPVAFGTVQLPPGGHPIVLMADRQTTGGYPRIGEAATVDLPVLAQLKPGDVITFRRVSHREAERLLVDSELELEILKRAIQAKRMKRTTTGTDKG</sequence>
<keyword evidence="3" id="KW-0067">ATP-binding</keyword>
<evidence type="ECO:0000313" key="6">
    <source>
        <dbReference type="Proteomes" id="UP000266482"/>
    </source>
</evidence>
<evidence type="ECO:0000259" key="4">
    <source>
        <dbReference type="SMART" id="SM00797"/>
    </source>
</evidence>
<dbReference type="NCBIfam" id="TIGR00724">
    <property type="entry name" value="urea_amlyse_rel"/>
    <property type="match status" value="1"/>
</dbReference>
<organism evidence="5 6">
    <name type="scientific">Paenibacillus nanensis</name>
    <dbReference type="NCBI Taxonomy" id="393251"/>
    <lineage>
        <taxon>Bacteria</taxon>
        <taxon>Bacillati</taxon>
        <taxon>Bacillota</taxon>
        <taxon>Bacilli</taxon>
        <taxon>Bacillales</taxon>
        <taxon>Paenibacillaceae</taxon>
        <taxon>Paenibacillus</taxon>
    </lineage>
</organism>
<protein>
    <submittedName>
        <fullName evidence="5">Biotin-dependent carboxyltransferase family protein</fullName>
    </submittedName>
</protein>
<keyword evidence="1" id="KW-0547">Nucleotide-binding</keyword>
<dbReference type="InterPro" id="IPR029000">
    <property type="entry name" value="Cyclophilin-like_dom_sf"/>
</dbReference>
<accession>A0A3A1VJ67</accession>
<dbReference type="GO" id="GO:0005524">
    <property type="term" value="F:ATP binding"/>
    <property type="evidence" value="ECO:0007669"/>
    <property type="project" value="UniProtKB-KW"/>
</dbReference>
<dbReference type="Pfam" id="PF02626">
    <property type="entry name" value="CT_A_B"/>
    <property type="match status" value="1"/>
</dbReference>
<dbReference type="SMART" id="SM00797">
    <property type="entry name" value="AHS2"/>
    <property type="match status" value="1"/>
</dbReference>
<evidence type="ECO:0000256" key="2">
    <source>
        <dbReference type="ARBA" id="ARBA00022801"/>
    </source>
</evidence>
<dbReference type="GO" id="GO:0016740">
    <property type="term" value="F:transferase activity"/>
    <property type="evidence" value="ECO:0007669"/>
    <property type="project" value="UniProtKB-KW"/>
</dbReference>
<dbReference type="PANTHER" id="PTHR43309">
    <property type="entry name" value="5-OXOPROLINASE SUBUNIT C"/>
    <property type="match status" value="1"/>
</dbReference>
<dbReference type="RefSeq" id="WP_119597876.1">
    <property type="nucleotide sequence ID" value="NZ_QXQA01000001.1"/>
</dbReference>
<dbReference type="GO" id="GO:0016787">
    <property type="term" value="F:hydrolase activity"/>
    <property type="evidence" value="ECO:0007669"/>
    <property type="project" value="UniProtKB-KW"/>
</dbReference>
<dbReference type="EMBL" id="QXQA01000001">
    <property type="protein sequence ID" value="RIX60501.1"/>
    <property type="molecule type" value="Genomic_DNA"/>
</dbReference>
<dbReference type="InterPro" id="IPR003778">
    <property type="entry name" value="CT_A_B"/>
</dbReference>
<comment type="caution">
    <text evidence="5">The sequence shown here is derived from an EMBL/GenBank/DDBJ whole genome shotgun (WGS) entry which is preliminary data.</text>
</comment>
<dbReference type="InterPro" id="IPR052708">
    <property type="entry name" value="PxpC"/>
</dbReference>
<dbReference type="SUPFAM" id="SSF50891">
    <property type="entry name" value="Cyclophilin-like"/>
    <property type="match status" value="1"/>
</dbReference>
<keyword evidence="6" id="KW-1185">Reference proteome</keyword>
<evidence type="ECO:0000256" key="1">
    <source>
        <dbReference type="ARBA" id="ARBA00022741"/>
    </source>
</evidence>
<proteinExistence type="predicted"/>
<dbReference type="Proteomes" id="UP000266482">
    <property type="component" value="Unassembled WGS sequence"/>
</dbReference>
<evidence type="ECO:0000313" key="5">
    <source>
        <dbReference type="EMBL" id="RIX60501.1"/>
    </source>
</evidence>
<keyword evidence="2" id="KW-0378">Hydrolase</keyword>
<dbReference type="OrthoDB" id="9782422at2"/>
<dbReference type="Gene3D" id="2.40.100.10">
    <property type="entry name" value="Cyclophilin-like"/>
    <property type="match status" value="1"/>
</dbReference>
<feature type="domain" description="Carboxyltransferase" evidence="4">
    <location>
        <begin position="24"/>
        <end position="319"/>
    </location>
</feature>
<evidence type="ECO:0000256" key="3">
    <source>
        <dbReference type="ARBA" id="ARBA00022840"/>
    </source>
</evidence>
<keyword evidence="5" id="KW-0808">Transferase</keyword>
<reference evidence="5 6" key="1">
    <citation type="submission" date="2018-09" db="EMBL/GenBank/DDBJ databases">
        <title>Paenibacillus aracenensis nov. sp. isolated from a cave in southern Spain.</title>
        <authorList>
            <person name="Jurado V."/>
            <person name="Gutierrez-Patricio S."/>
            <person name="Gonzalez-Pimentel J.L."/>
            <person name="Miller A.Z."/>
            <person name="Laiz L."/>
            <person name="Saiz-Jimenez C."/>
        </authorList>
    </citation>
    <scope>NUCLEOTIDE SEQUENCE [LARGE SCALE GENOMIC DNA]</scope>
    <source>
        <strain evidence="5 6">DSM 22867</strain>
    </source>
</reference>
<dbReference type="PANTHER" id="PTHR43309:SF5">
    <property type="entry name" value="5-OXOPROLINASE SUBUNIT C"/>
    <property type="match status" value="1"/>
</dbReference>
<gene>
    <name evidence="5" type="ORF">D3P08_02785</name>
</gene>